<dbReference type="Gene3D" id="3.30.360.10">
    <property type="entry name" value="Dihydrodipicolinate Reductase, domain 2"/>
    <property type="match status" value="1"/>
</dbReference>
<comment type="caution">
    <text evidence="4">The sequence shown here is derived from an EMBL/GenBank/DDBJ whole genome shotgun (WGS) entry which is preliminary data.</text>
</comment>
<evidence type="ECO:0000259" key="3">
    <source>
        <dbReference type="Pfam" id="PF02781"/>
    </source>
</evidence>
<dbReference type="SUPFAM" id="SSF55347">
    <property type="entry name" value="Glyceraldehyde-3-phosphate dehydrogenase-like, C-terminal domain"/>
    <property type="match status" value="1"/>
</dbReference>
<organism evidence="4 5">
    <name type="scientific">Actinidia rufa</name>
    <dbReference type="NCBI Taxonomy" id="165716"/>
    <lineage>
        <taxon>Eukaryota</taxon>
        <taxon>Viridiplantae</taxon>
        <taxon>Streptophyta</taxon>
        <taxon>Embryophyta</taxon>
        <taxon>Tracheophyta</taxon>
        <taxon>Spermatophyta</taxon>
        <taxon>Magnoliopsida</taxon>
        <taxon>eudicotyledons</taxon>
        <taxon>Gunneridae</taxon>
        <taxon>Pentapetalae</taxon>
        <taxon>asterids</taxon>
        <taxon>Ericales</taxon>
        <taxon>Actinidiaceae</taxon>
        <taxon>Actinidia</taxon>
    </lineage>
</organism>
<dbReference type="EMBL" id="BJWL01000006">
    <property type="protein sequence ID" value="GFY89082.1"/>
    <property type="molecule type" value="Genomic_DNA"/>
</dbReference>
<evidence type="ECO:0000313" key="5">
    <source>
        <dbReference type="Proteomes" id="UP000585474"/>
    </source>
</evidence>
<dbReference type="GO" id="GO:0050661">
    <property type="term" value="F:NADP binding"/>
    <property type="evidence" value="ECO:0007669"/>
    <property type="project" value="InterPro"/>
</dbReference>
<dbReference type="PANTHER" id="PTHR23429:SF4">
    <property type="entry name" value="INACTIVE GLUCOSE-6-PHOSPHATE 1-DEHYDROGENASE 4, CHLOROPLASTIC"/>
    <property type="match status" value="1"/>
</dbReference>
<evidence type="ECO:0000256" key="1">
    <source>
        <dbReference type="ARBA" id="ARBA00022857"/>
    </source>
</evidence>
<keyword evidence="5" id="KW-1185">Reference proteome</keyword>
<dbReference type="PANTHER" id="PTHR23429">
    <property type="entry name" value="GLUCOSE-6-PHOSPHATE 1-DEHYDROGENASE G6PD"/>
    <property type="match status" value="1"/>
</dbReference>
<evidence type="ECO:0000313" key="4">
    <source>
        <dbReference type="EMBL" id="GFY89082.1"/>
    </source>
</evidence>
<dbReference type="Proteomes" id="UP000585474">
    <property type="component" value="Unassembled WGS sequence"/>
</dbReference>
<keyword evidence="1" id="KW-0521">NADP</keyword>
<name>A0A7J0ERX5_9ERIC</name>
<dbReference type="InterPro" id="IPR022675">
    <property type="entry name" value="G6P_DH_C"/>
</dbReference>
<gene>
    <name evidence="4" type="ORF">Acr_06g0010220</name>
</gene>
<keyword evidence="2" id="KW-0119">Carbohydrate metabolism</keyword>
<evidence type="ECO:0000256" key="2">
    <source>
        <dbReference type="ARBA" id="ARBA00023277"/>
    </source>
</evidence>
<feature type="domain" description="Glucose-6-phosphate dehydrogenase C-terminal" evidence="3">
    <location>
        <begin position="97"/>
        <end position="225"/>
    </location>
</feature>
<reference evidence="4 5" key="1">
    <citation type="submission" date="2019-07" db="EMBL/GenBank/DDBJ databases">
        <title>De Novo Assembly of kiwifruit Actinidia rufa.</title>
        <authorList>
            <person name="Sugita-Konishi S."/>
            <person name="Sato K."/>
            <person name="Mori E."/>
            <person name="Abe Y."/>
            <person name="Kisaki G."/>
            <person name="Hamano K."/>
            <person name="Suezawa K."/>
            <person name="Otani M."/>
            <person name="Fukuda T."/>
            <person name="Manabe T."/>
            <person name="Gomi K."/>
            <person name="Tabuchi M."/>
            <person name="Akimitsu K."/>
            <person name="Kataoka I."/>
        </authorList>
    </citation>
    <scope>NUCLEOTIDE SEQUENCE [LARGE SCALE GENOMIC DNA]</scope>
    <source>
        <strain evidence="5">cv. Fuchu</strain>
    </source>
</reference>
<dbReference type="AlphaFoldDB" id="A0A7J0ERX5"/>
<dbReference type="InterPro" id="IPR001282">
    <property type="entry name" value="G6P_DH"/>
</dbReference>
<sequence>MGDFSFDEEGLFGFHKKGCFPTPEPPSCLPQIRSSSPEPPSSSPSLGIAVIIATGELERGKIFPALFALYYSGFLPEFIYREAAVLHGIFLNAVIKLKVEIRIQFRHVPGNLYYDRIGHNIDLATNELVLCDMPDEAILVRVNNKIPGLSLQLDASELNLLYKDRYLIPMSIFFSNIIDGDNHLFMRRDELGAAWNILSPVLQEMDKKNTAPELYELGGRGPVGAFYL</sequence>
<accession>A0A7J0ERX5</accession>
<protein>
    <submittedName>
        <fullName evidence="4">Glucose-6-phosphate dehydrogenase 4</fullName>
    </submittedName>
</protein>
<dbReference type="Pfam" id="PF02781">
    <property type="entry name" value="G6PD_C"/>
    <property type="match status" value="1"/>
</dbReference>
<dbReference type="GO" id="GO:0004345">
    <property type="term" value="F:glucose-6-phosphate dehydrogenase activity"/>
    <property type="evidence" value="ECO:0007669"/>
    <property type="project" value="InterPro"/>
</dbReference>
<proteinExistence type="predicted"/>
<dbReference type="GO" id="GO:0006006">
    <property type="term" value="P:glucose metabolic process"/>
    <property type="evidence" value="ECO:0007669"/>
    <property type="project" value="InterPro"/>
</dbReference>
<dbReference type="OrthoDB" id="848905at2759"/>